<evidence type="ECO:0000256" key="1">
    <source>
        <dbReference type="SAM" id="MobiDB-lite"/>
    </source>
</evidence>
<sequence length="109" mass="11016">MARQRGTKRPPFGLPVGIVLTAMPDGRRHTVRTADGGMVCGRLAGVPSGAAAEEAQAAAAAMLVACARDLHGVGVEVTWDASPEPGSRTGQVTPLAAEPRPGSRSAFGA</sequence>
<organism evidence="2 3">
    <name type="scientific">Streptomyces griseochromogenes</name>
    <dbReference type="NCBI Taxonomy" id="68214"/>
    <lineage>
        <taxon>Bacteria</taxon>
        <taxon>Bacillati</taxon>
        <taxon>Actinomycetota</taxon>
        <taxon>Actinomycetes</taxon>
        <taxon>Kitasatosporales</taxon>
        <taxon>Streptomycetaceae</taxon>
        <taxon>Streptomyces</taxon>
    </lineage>
</organism>
<dbReference type="Proteomes" id="UP001519309">
    <property type="component" value="Unassembled WGS sequence"/>
</dbReference>
<gene>
    <name evidence="2" type="ORF">J2Z21_000239</name>
</gene>
<protein>
    <submittedName>
        <fullName evidence="2">Uncharacterized protein</fullName>
    </submittedName>
</protein>
<evidence type="ECO:0000313" key="3">
    <source>
        <dbReference type="Proteomes" id="UP001519309"/>
    </source>
</evidence>
<keyword evidence="3" id="KW-1185">Reference proteome</keyword>
<comment type="caution">
    <text evidence="2">The sequence shown here is derived from an EMBL/GenBank/DDBJ whole genome shotgun (WGS) entry which is preliminary data.</text>
</comment>
<feature type="region of interest" description="Disordered" evidence="1">
    <location>
        <begin position="79"/>
        <end position="109"/>
    </location>
</feature>
<reference evidence="2 3" key="1">
    <citation type="submission" date="2021-03" db="EMBL/GenBank/DDBJ databases">
        <title>Genomic Encyclopedia of Type Strains, Phase IV (KMG-IV): sequencing the most valuable type-strain genomes for metagenomic binning, comparative biology and taxonomic classification.</title>
        <authorList>
            <person name="Goeker M."/>
        </authorList>
    </citation>
    <scope>NUCLEOTIDE SEQUENCE [LARGE SCALE GENOMIC DNA]</scope>
    <source>
        <strain evidence="2 3">DSM 40499</strain>
    </source>
</reference>
<name>A0ABS4LIV9_9ACTN</name>
<dbReference type="RefSeq" id="WP_159400097.1">
    <property type="nucleotide sequence ID" value="NZ_CP016279.1"/>
</dbReference>
<evidence type="ECO:0000313" key="2">
    <source>
        <dbReference type="EMBL" id="MBP2047317.1"/>
    </source>
</evidence>
<accession>A0ABS4LIV9</accession>
<dbReference type="EMBL" id="JAGGLP010000001">
    <property type="protein sequence ID" value="MBP2047317.1"/>
    <property type="molecule type" value="Genomic_DNA"/>
</dbReference>
<proteinExistence type="predicted"/>